<evidence type="ECO:0000313" key="4">
    <source>
        <dbReference type="Proteomes" id="UP001194746"/>
    </source>
</evidence>
<dbReference type="PRINTS" id="PR00145">
    <property type="entry name" value="ARGSUCLYASE"/>
</dbReference>
<accession>A0AAD4CES2</accession>
<dbReference type="Proteomes" id="UP001194746">
    <property type="component" value="Unassembled WGS sequence"/>
</dbReference>
<keyword evidence="4" id="KW-1185">Reference proteome</keyword>
<name>A0AAD4CES2_ASPNN</name>
<organism evidence="3 4">
    <name type="scientific">Aspergillus nanangensis</name>
    <dbReference type="NCBI Taxonomy" id="2582783"/>
    <lineage>
        <taxon>Eukaryota</taxon>
        <taxon>Fungi</taxon>
        <taxon>Dikarya</taxon>
        <taxon>Ascomycota</taxon>
        <taxon>Pezizomycotina</taxon>
        <taxon>Eurotiomycetes</taxon>
        <taxon>Eurotiomycetidae</taxon>
        <taxon>Eurotiales</taxon>
        <taxon>Aspergillaceae</taxon>
        <taxon>Aspergillus</taxon>
        <taxon>Aspergillus subgen. Circumdati</taxon>
    </lineage>
</organism>
<dbReference type="Pfam" id="PF00206">
    <property type="entry name" value="Lyase_1"/>
    <property type="match status" value="1"/>
</dbReference>
<dbReference type="PANTHER" id="PTHR43172">
    <property type="entry name" value="ADENYLOSUCCINATE LYASE"/>
    <property type="match status" value="1"/>
</dbReference>
<dbReference type="InterPro" id="IPR019468">
    <property type="entry name" value="AdenyloSucc_lyase_C"/>
</dbReference>
<evidence type="ECO:0000313" key="3">
    <source>
        <dbReference type="EMBL" id="KAF9884992.1"/>
    </source>
</evidence>
<dbReference type="GO" id="GO:0003824">
    <property type="term" value="F:catalytic activity"/>
    <property type="evidence" value="ECO:0007669"/>
    <property type="project" value="InterPro"/>
</dbReference>
<dbReference type="CDD" id="cd01597">
    <property type="entry name" value="pCLME"/>
    <property type="match status" value="1"/>
</dbReference>
<dbReference type="Gene3D" id="1.10.275.10">
    <property type="entry name" value="Fumarase/aspartase (N-terminal domain)"/>
    <property type="match status" value="1"/>
</dbReference>
<gene>
    <name evidence="3" type="ORF">FE257_000815</name>
</gene>
<comment type="similarity">
    <text evidence="1">Belongs to the class-II fumarase/aspartase family.</text>
</comment>
<protein>
    <recommendedName>
        <fullName evidence="2">Adenylosuccinate lyase C-terminal domain-containing protein</fullName>
    </recommendedName>
</protein>
<dbReference type="Gene3D" id="1.10.40.30">
    <property type="entry name" value="Fumarase/aspartase (C-terminal domain)"/>
    <property type="match status" value="1"/>
</dbReference>
<dbReference type="Pfam" id="PF10397">
    <property type="entry name" value="ADSL_C"/>
    <property type="match status" value="1"/>
</dbReference>
<dbReference type="InterPro" id="IPR008948">
    <property type="entry name" value="L-Aspartase-like"/>
</dbReference>
<dbReference type="PRINTS" id="PR00149">
    <property type="entry name" value="FUMRATELYASE"/>
</dbReference>
<dbReference type="PANTHER" id="PTHR43172:SF2">
    <property type="entry name" value="ADENYLOSUCCINATE LYASE C-TERMINAL DOMAIN-CONTAINING PROTEIN"/>
    <property type="match status" value="1"/>
</dbReference>
<evidence type="ECO:0000256" key="1">
    <source>
        <dbReference type="ARBA" id="ARBA00034772"/>
    </source>
</evidence>
<reference evidence="3" key="2">
    <citation type="submission" date="2020-02" db="EMBL/GenBank/DDBJ databases">
        <authorList>
            <person name="Gilchrist C.L.M."/>
            <person name="Chooi Y.-H."/>
        </authorList>
    </citation>
    <scope>NUCLEOTIDE SEQUENCE</scope>
    <source>
        <strain evidence="3">MST-FP2251</strain>
    </source>
</reference>
<evidence type="ECO:0000259" key="2">
    <source>
        <dbReference type="SMART" id="SM00998"/>
    </source>
</evidence>
<dbReference type="SUPFAM" id="SSF48557">
    <property type="entry name" value="L-aspartase-like"/>
    <property type="match status" value="1"/>
</dbReference>
<feature type="domain" description="Adenylosuccinate lyase C-terminal" evidence="2">
    <location>
        <begin position="367"/>
        <end position="446"/>
    </location>
</feature>
<dbReference type="InterPro" id="IPR022761">
    <property type="entry name" value="Fumarate_lyase_N"/>
</dbReference>
<dbReference type="AlphaFoldDB" id="A0AAD4CES2"/>
<dbReference type="InterPro" id="IPR024083">
    <property type="entry name" value="Fumarase/histidase_N"/>
</dbReference>
<dbReference type="EMBL" id="VCAU01000106">
    <property type="protein sequence ID" value="KAF9884992.1"/>
    <property type="molecule type" value="Genomic_DNA"/>
</dbReference>
<dbReference type="SMART" id="SM00998">
    <property type="entry name" value="ADSL_C"/>
    <property type="match status" value="1"/>
</dbReference>
<proteinExistence type="inferred from homology"/>
<sequence length="449" mass="49341">MLNSALDSRIFRNLFGTEEVRNIFSDEAYIKCMIEVEVALAHAEANIGVIPREAADAIAEKSQFESLNLDRMATDTECVGYPVLPLVWQLAEMVDDEHAKYIHWGATTQDIMDCASMLQIKRGLVVIRRNLHDLRDILVKLSEKFADTPMAGRTHLQHALPITFGYKCAIFLSGIKRHIQRVDEIENRCLLVQFGGAAGTLASLGPGNTGIDVRRQLALQLGLQDPCITWHVARDHIAEVVNFLALIGGSLGKIALDIIVMSSNEFGEVSEPFVPYRGASSTMPQKRNPISSEVILASSKLLRSHATLAMDAMVSDFERASGPWHLEWSCIPDSFVVCCGALHQAIFVMGGLVVDTQAMSDNLNMTRGLIVAEAVMMGTAPELGRQKAHDVVYEACKKAIEIKAPLIEVLLQDKSLTSHVSVEKLEALCDPCQYLGACGQLIRDAIHHT</sequence>
<reference evidence="3" key="1">
    <citation type="journal article" date="2019" name="Beilstein J. Org. Chem.">
        <title>Nanangenines: drimane sesquiterpenoids as the dominant metabolite cohort of a novel Australian fungus, Aspergillus nanangensis.</title>
        <authorList>
            <person name="Lacey H.J."/>
            <person name="Gilchrist C.L.M."/>
            <person name="Crombie A."/>
            <person name="Kalaitzis J.A."/>
            <person name="Vuong D."/>
            <person name="Rutledge P.J."/>
            <person name="Turner P."/>
            <person name="Pitt J.I."/>
            <person name="Lacey E."/>
            <person name="Chooi Y.H."/>
            <person name="Piggott A.M."/>
        </authorList>
    </citation>
    <scope>NUCLEOTIDE SEQUENCE</scope>
    <source>
        <strain evidence="3">MST-FP2251</strain>
    </source>
</reference>
<comment type="caution">
    <text evidence="3">The sequence shown here is derived from an EMBL/GenBank/DDBJ whole genome shotgun (WGS) entry which is preliminary data.</text>
</comment>
<dbReference type="Gene3D" id="1.20.200.10">
    <property type="entry name" value="Fumarase/aspartase (Central domain)"/>
    <property type="match status" value="1"/>
</dbReference>
<dbReference type="InterPro" id="IPR000362">
    <property type="entry name" value="Fumarate_lyase_fam"/>
</dbReference>